<evidence type="ECO:0000313" key="8">
    <source>
        <dbReference type="EMBL" id="ALS24641.1"/>
    </source>
</evidence>
<organism evidence="8 9">
    <name type="scientific">Paenibacillus naphthalenovorans</name>
    <dbReference type="NCBI Taxonomy" id="162209"/>
    <lineage>
        <taxon>Bacteria</taxon>
        <taxon>Bacillati</taxon>
        <taxon>Bacillota</taxon>
        <taxon>Bacilli</taxon>
        <taxon>Bacillales</taxon>
        <taxon>Paenibacillaceae</taxon>
        <taxon>Paenibacillus</taxon>
    </lineage>
</organism>
<name>A0A0U2URL5_9BACL</name>
<evidence type="ECO:0000256" key="6">
    <source>
        <dbReference type="SAM" id="Phobius"/>
    </source>
</evidence>
<dbReference type="PANTHER" id="PTHR32322">
    <property type="entry name" value="INNER MEMBRANE TRANSPORTER"/>
    <property type="match status" value="1"/>
</dbReference>
<accession>A0A0U2URL5</accession>
<gene>
    <name evidence="8" type="ORF">IJ22_43550</name>
</gene>
<dbReference type="SUPFAM" id="SSF103481">
    <property type="entry name" value="Multidrug resistance efflux transporter EmrE"/>
    <property type="match status" value="2"/>
</dbReference>
<dbReference type="RefSeq" id="WP_062410239.1">
    <property type="nucleotide sequence ID" value="NZ_CP013652.1"/>
</dbReference>
<keyword evidence="3 6" id="KW-0812">Transmembrane</keyword>
<evidence type="ECO:0000256" key="2">
    <source>
        <dbReference type="ARBA" id="ARBA00007362"/>
    </source>
</evidence>
<feature type="transmembrane region" description="Helical" evidence="6">
    <location>
        <begin position="235"/>
        <end position="253"/>
    </location>
</feature>
<feature type="domain" description="EamA" evidence="7">
    <location>
        <begin position="3"/>
        <end position="132"/>
    </location>
</feature>
<keyword evidence="5 6" id="KW-0472">Membrane</keyword>
<dbReference type="PATRIC" id="fig|162209.4.peg.4597"/>
<feature type="transmembrane region" description="Helical" evidence="6">
    <location>
        <begin position="201"/>
        <end position="223"/>
    </location>
</feature>
<comment type="subcellular location">
    <subcellularLocation>
        <location evidence="1">Endomembrane system</location>
        <topology evidence="1">Multi-pass membrane protein</topology>
    </subcellularLocation>
</comment>
<dbReference type="GO" id="GO:0016020">
    <property type="term" value="C:membrane"/>
    <property type="evidence" value="ECO:0007669"/>
    <property type="project" value="UniProtKB-SubCell"/>
</dbReference>
<keyword evidence="4 6" id="KW-1133">Transmembrane helix</keyword>
<feature type="transmembrane region" description="Helical" evidence="6">
    <location>
        <begin position="29"/>
        <end position="49"/>
    </location>
</feature>
<feature type="transmembrane region" description="Helical" evidence="6">
    <location>
        <begin position="88"/>
        <end position="109"/>
    </location>
</feature>
<reference evidence="9" key="1">
    <citation type="submission" date="2015-12" db="EMBL/GenBank/DDBJ databases">
        <title>Complete genome sequences of two moderately thermophilic Paenibacillus species.</title>
        <authorList>
            <person name="Butler R.III."/>
            <person name="Wang J."/>
            <person name="Stark B.C."/>
            <person name="Pombert J.-F."/>
        </authorList>
    </citation>
    <scope>NUCLEOTIDE SEQUENCE [LARGE SCALE GENOMIC DNA]</scope>
    <source>
        <strain evidence="9">32O-Y</strain>
    </source>
</reference>
<evidence type="ECO:0000256" key="5">
    <source>
        <dbReference type="ARBA" id="ARBA00023136"/>
    </source>
</evidence>
<dbReference type="KEGG" id="pnp:IJ22_43550"/>
<feature type="transmembrane region" description="Helical" evidence="6">
    <location>
        <begin position="61"/>
        <end position="82"/>
    </location>
</feature>
<dbReference type="Gene3D" id="1.10.3730.20">
    <property type="match status" value="1"/>
</dbReference>
<dbReference type="AlphaFoldDB" id="A0A0U2URL5"/>
<dbReference type="EMBL" id="CP013652">
    <property type="protein sequence ID" value="ALS24641.1"/>
    <property type="molecule type" value="Genomic_DNA"/>
</dbReference>
<dbReference type="Proteomes" id="UP000061660">
    <property type="component" value="Chromosome"/>
</dbReference>
<dbReference type="Pfam" id="PF00892">
    <property type="entry name" value="EamA"/>
    <property type="match status" value="2"/>
</dbReference>
<reference evidence="8 9" key="2">
    <citation type="journal article" date="2016" name="Genome Announc.">
        <title>Complete Genome Sequences of Two Interactive Moderate Thermophiles, Paenibacillus napthalenovorans 32O-Y and Paenibacillus sp. 32O-W.</title>
        <authorList>
            <person name="Butler R.R.III."/>
            <person name="Wang J."/>
            <person name="Stark B.C."/>
            <person name="Pombert J.F."/>
        </authorList>
    </citation>
    <scope>NUCLEOTIDE SEQUENCE [LARGE SCALE GENOMIC DNA]</scope>
    <source>
        <strain evidence="8 9">32O-Y</strain>
    </source>
</reference>
<evidence type="ECO:0000313" key="9">
    <source>
        <dbReference type="Proteomes" id="UP000061660"/>
    </source>
</evidence>
<evidence type="ECO:0000256" key="4">
    <source>
        <dbReference type="ARBA" id="ARBA00022989"/>
    </source>
</evidence>
<comment type="similarity">
    <text evidence="2">Belongs to the EamA transporter family.</text>
</comment>
<dbReference type="InterPro" id="IPR050638">
    <property type="entry name" value="AA-Vitamin_Transporters"/>
</dbReference>
<protein>
    <submittedName>
        <fullName evidence="8">Transporter</fullName>
    </submittedName>
</protein>
<proteinExistence type="inferred from homology"/>
<feature type="domain" description="EamA" evidence="7">
    <location>
        <begin position="145"/>
        <end position="275"/>
    </location>
</feature>
<dbReference type="STRING" id="162209.IJ22_43550"/>
<dbReference type="InterPro" id="IPR037185">
    <property type="entry name" value="EmrE-like"/>
</dbReference>
<feature type="transmembrane region" description="Helical" evidence="6">
    <location>
        <begin position="139"/>
        <end position="161"/>
    </location>
</feature>
<sequence length="298" mass="32884">MNFTIVILCLIWGFNWVIMKQANSVFPPVLFAGYRFGLGAAVLLAFYVYKRVPLPDKKDWKWIIACGLLHTTYFNIAIQLSLNEMSAGLTSVLTYSMPLWLTVMAHFWIPGERLTLSKMAGVLLGIAGLLLALDVHWGGGFGSFLLALSSGMAWAVSTVIMKRKLVHCDNMQFTTWQMAVGAVGLYLYSLCFEHGESRWGIMPVIYIVFAGVIASALAFILWFRILSTLEASKASISLLMVPVIGVLSGYLVLNESLNPATLGGIVCILAGVWLVHAQKPELRKKNTMVNFPAENDTL</sequence>
<evidence type="ECO:0000256" key="1">
    <source>
        <dbReference type="ARBA" id="ARBA00004127"/>
    </source>
</evidence>
<dbReference type="OrthoDB" id="67135at2"/>
<feature type="transmembrane region" description="Helical" evidence="6">
    <location>
        <begin position="116"/>
        <end position="133"/>
    </location>
</feature>
<feature type="transmembrane region" description="Helical" evidence="6">
    <location>
        <begin position="259"/>
        <end position="276"/>
    </location>
</feature>
<evidence type="ECO:0000259" key="7">
    <source>
        <dbReference type="Pfam" id="PF00892"/>
    </source>
</evidence>
<dbReference type="InterPro" id="IPR000620">
    <property type="entry name" value="EamA_dom"/>
</dbReference>
<feature type="transmembrane region" description="Helical" evidence="6">
    <location>
        <begin position="173"/>
        <end position="189"/>
    </location>
</feature>
<keyword evidence="9" id="KW-1185">Reference proteome</keyword>
<dbReference type="PANTHER" id="PTHR32322:SF2">
    <property type="entry name" value="EAMA DOMAIN-CONTAINING PROTEIN"/>
    <property type="match status" value="1"/>
</dbReference>
<evidence type="ECO:0000256" key="3">
    <source>
        <dbReference type="ARBA" id="ARBA00022692"/>
    </source>
</evidence>